<evidence type="ECO:0000313" key="4">
    <source>
        <dbReference type="EMBL" id="MFC4747356.1"/>
    </source>
</evidence>
<dbReference type="SUPFAM" id="SSF55729">
    <property type="entry name" value="Acyl-CoA N-acyltransferases (Nat)"/>
    <property type="match status" value="1"/>
</dbReference>
<name>A0ABV9PDB5_9FLAO</name>
<evidence type="ECO:0000313" key="5">
    <source>
        <dbReference type="Proteomes" id="UP001595935"/>
    </source>
</evidence>
<dbReference type="Proteomes" id="UP001595935">
    <property type="component" value="Unassembled WGS sequence"/>
</dbReference>
<keyword evidence="2 4" id="KW-0012">Acyltransferase</keyword>
<sequence length="190" mass="21747">MIIRKALHSDSAQIAPILLLAMEDIIYNFIAKKEYASAKDFLQYFIEKENNQYSYQNCYVAEEENEILGVVNLYNGASLIELRQPVIDYVKTHFNPDFNPEEETQSGEFYIDSLGVNPKHQGKGIGSKILRFLIDEFVHKNNQTLGLLVEEENPNAKKLYLKLGFKPVGEKTLVGKKLEHLQLNQQILGI</sequence>
<organism evidence="4 5">
    <name type="scientific">Flavobacterium branchiicola</name>
    <dbReference type="NCBI Taxonomy" id="1114875"/>
    <lineage>
        <taxon>Bacteria</taxon>
        <taxon>Pseudomonadati</taxon>
        <taxon>Bacteroidota</taxon>
        <taxon>Flavobacteriia</taxon>
        <taxon>Flavobacteriales</taxon>
        <taxon>Flavobacteriaceae</taxon>
        <taxon>Flavobacterium</taxon>
    </lineage>
</organism>
<dbReference type="InterPro" id="IPR016181">
    <property type="entry name" value="Acyl_CoA_acyltransferase"/>
</dbReference>
<dbReference type="EC" id="2.3.-.-" evidence="4"/>
<dbReference type="Pfam" id="PF00583">
    <property type="entry name" value="Acetyltransf_1"/>
    <property type="match status" value="1"/>
</dbReference>
<evidence type="ECO:0000256" key="1">
    <source>
        <dbReference type="ARBA" id="ARBA00022679"/>
    </source>
</evidence>
<proteinExistence type="predicted"/>
<dbReference type="InterPro" id="IPR050680">
    <property type="entry name" value="YpeA/RimI_acetyltransf"/>
</dbReference>
<dbReference type="CDD" id="cd04301">
    <property type="entry name" value="NAT_SF"/>
    <property type="match status" value="1"/>
</dbReference>
<dbReference type="Gene3D" id="3.40.630.30">
    <property type="match status" value="1"/>
</dbReference>
<feature type="domain" description="N-acetyltransferase" evidence="3">
    <location>
        <begin position="1"/>
        <end position="188"/>
    </location>
</feature>
<accession>A0ABV9PDB5</accession>
<protein>
    <submittedName>
        <fullName evidence="4">GNAT family N-acetyltransferase</fullName>
        <ecNumber evidence="4">2.3.-.-</ecNumber>
    </submittedName>
</protein>
<dbReference type="PANTHER" id="PTHR43420">
    <property type="entry name" value="ACETYLTRANSFERASE"/>
    <property type="match status" value="1"/>
</dbReference>
<dbReference type="GO" id="GO:0016746">
    <property type="term" value="F:acyltransferase activity"/>
    <property type="evidence" value="ECO:0007669"/>
    <property type="project" value="UniProtKB-KW"/>
</dbReference>
<keyword evidence="1 4" id="KW-0808">Transferase</keyword>
<dbReference type="EMBL" id="JBHSGV010000003">
    <property type="protein sequence ID" value="MFC4747356.1"/>
    <property type="molecule type" value="Genomic_DNA"/>
</dbReference>
<comment type="caution">
    <text evidence="4">The sequence shown here is derived from an EMBL/GenBank/DDBJ whole genome shotgun (WGS) entry which is preliminary data.</text>
</comment>
<evidence type="ECO:0000259" key="3">
    <source>
        <dbReference type="PROSITE" id="PS51186"/>
    </source>
</evidence>
<reference evidence="5" key="1">
    <citation type="journal article" date="2019" name="Int. J. Syst. Evol. Microbiol.">
        <title>The Global Catalogue of Microorganisms (GCM) 10K type strain sequencing project: providing services to taxonomists for standard genome sequencing and annotation.</title>
        <authorList>
            <consortium name="The Broad Institute Genomics Platform"/>
            <consortium name="The Broad Institute Genome Sequencing Center for Infectious Disease"/>
            <person name="Wu L."/>
            <person name="Ma J."/>
        </authorList>
    </citation>
    <scope>NUCLEOTIDE SEQUENCE [LARGE SCALE GENOMIC DNA]</scope>
    <source>
        <strain evidence="5">WYCCWR 13023</strain>
    </source>
</reference>
<dbReference type="PROSITE" id="PS51186">
    <property type="entry name" value="GNAT"/>
    <property type="match status" value="1"/>
</dbReference>
<evidence type="ECO:0000256" key="2">
    <source>
        <dbReference type="ARBA" id="ARBA00023315"/>
    </source>
</evidence>
<gene>
    <name evidence="4" type="ORF">ACFO5S_07855</name>
</gene>
<dbReference type="InterPro" id="IPR000182">
    <property type="entry name" value="GNAT_dom"/>
</dbReference>
<dbReference type="RefSeq" id="WP_213257464.1">
    <property type="nucleotide sequence ID" value="NZ_JAGYWA010000003.1"/>
</dbReference>
<keyword evidence="5" id="KW-1185">Reference proteome</keyword>